<sequence length="244" mass="27866">MKNSNRVLLIVVAFVIGLVFCSTIRSKDVVEGFNNNNDCPNLLVKKGNVLILTNTGKAEIPGVNPIKFNNLEEYVEFLEWQRKMGVKCPVLYFEETYDAQGKVGYKMMHDVMDKRGGLPTKVPEQFRQAPVVKLRDSNRNDQPYNNNNFAGFDSDDQHVGIKTPLDQVQFSGRLSDNAMDSNWGGIKHSEHSVESGTYEERMRKPTSFTVKETFLSKFKQVKKKKMENKEMHPSLIRNIPQSSK</sequence>
<name>A0A6C0AJY1_9ZZZZ</name>
<evidence type="ECO:0000313" key="2">
    <source>
        <dbReference type="EMBL" id="QHS80094.1"/>
    </source>
</evidence>
<dbReference type="AlphaFoldDB" id="A0A6C0AJY1"/>
<evidence type="ECO:0000256" key="1">
    <source>
        <dbReference type="SAM" id="MobiDB-lite"/>
    </source>
</evidence>
<proteinExistence type="predicted"/>
<reference evidence="2" key="1">
    <citation type="journal article" date="2020" name="Nature">
        <title>Giant virus diversity and host interactions through global metagenomics.</title>
        <authorList>
            <person name="Schulz F."/>
            <person name="Roux S."/>
            <person name="Paez-Espino D."/>
            <person name="Jungbluth S."/>
            <person name="Walsh D.A."/>
            <person name="Denef V.J."/>
            <person name="McMahon K.D."/>
            <person name="Konstantinidis K.T."/>
            <person name="Eloe-Fadrosh E.A."/>
            <person name="Kyrpides N.C."/>
            <person name="Woyke T."/>
        </authorList>
    </citation>
    <scope>NUCLEOTIDE SEQUENCE</scope>
    <source>
        <strain evidence="2">GVMAG-S-1039698-54</strain>
    </source>
</reference>
<organism evidence="2">
    <name type="scientific">viral metagenome</name>
    <dbReference type="NCBI Taxonomy" id="1070528"/>
    <lineage>
        <taxon>unclassified sequences</taxon>
        <taxon>metagenomes</taxon>
        <taxon>organismal metagenomes</taxon>
    </lineage>
</organism>
<accession>A0A6C0AJY1</accession>
<protein>
    <submittedName>
        <fullName evidence="2">Uncharacterized protein</fullName>
    </submittedName>
</protein>
<dbReference type="EMBL" id="MN740675">
    <property type="protein sequence ID" value="QHS80094.1"/>
    <property type="molecule type" value="Genomic_DNA"/>
</dbReference>
<feature type="region of interest" description="Disordered" evidence="1">
    <location>
        <begin position="221"/>
        <end position="244"/>
    </location>
</feature>